<dbReference type="STRING" id="4097.A0A1S3Z3I4"/>
<dbReference type="AlphaFoldDB" id="A0A1S3Z3I4"/>
<protein>
    <submittedName>
        <fullName evidence="1">Uncharacterized protein</fullName>
    </submittedName>
</protein>
<dbReference type="RefSeq" id="XP_016458995.1">
    <property type="nucleotide sequence ID" value="XM_016603509.1"/>
</dbReference>
<proteinExistence type="predicted"/>
<gene>
    <name evidence="1" type="primary">LOC107782610</name>
</gene>
<dbReference type="OrthoDB" id="1002480at2759"/>
<dbReference type="KEGG" id="nta:107782610"/>
<dbReference type="PaxDb" id="4097-A0A1S3Z3I4"/>
<sequence>MTIEFSSLENKLNNPQVKLKDVQDSLNANLFNPQLINEERESIIEPPKWEAIQEKVLKQNSGATWIACGDNLPGEAAQELSCIDPNIIRDGPCLTLIQQQQLLKPVSKDKILQAFRNMHTVKAPGISGFPVKFFKEFWPLIREDIIIDILQFFQNGNLLKAINFTTITLVPKVPNPTCVLDKLVGAS</sequence>
<reference evidence="1" key="1">
    <citation type="submission" date="2025-08" db="UniProtKB">
        <authorList>
            <consortium name="RefSeq"/>
        </authorList>
    </citation>
    <scope>IDENTIFICATION</scope>
</reference>
<organism evidence="1">
    <name type="scientific">Nicotiana tabacum</name>
    <name type="common">Common tobacco</name>
    <dbReference type="NCBI Taxonomy" id="4097"/>
    <lineage>
        <taxon>Eukaryota</taxon>
        <taxon>Viridiplantae</taxon>
        <taxon>Streptophyta</taxon>
        <taxon>Embryophyta</taxon>
        <taxon>Tracheophyta</taxon>
        <taxon>Spermatophyta</taxon>
        <taxon>Magnoliopsida</taxon>
        <taxon>eudicotyledons</taxon>
        <taxon>Gunneridae</taxon>
        <taxon>Pentapetalae</taxon>
        <taxon>asterids</taxon>
        <taxon>lamiids</taxon>
        <taxon>Solanales</taxon>
        <taxon>Solanaceae</taxon>
        <taxon>Nicotianoideae</taxon>
        <taxon>Nicotianeae</taxon>
        <taxon>Nicotiana</taxon>
    </lineage>
</organism>
<evidence type="ECO:0000313" key="1">
    <source>
        <dbReference type="RefSeq" id="XP_016458995.1"/>
    </source>
</evidence>
<accession>A0A1S3Z3I4</accession>
<name>A0A1S3Z3I4_TOBAC</name>